<dbReference type="SUPFAM" id="SSF49899">
    <property type="entry name" value="Concanavalin A-like lectins/glucanases"/>
    <property type="match status" value="1"/>
</dbReference>
<keyword evidence="3" id="KW-0862">Zinc</keyword>
<dbReference type="Gene3D" id="2.60.120.920">
    <property type="match status" value="1"/>
</dbReference>
<dbReference type="SMART" id="SM00589">
    <property type="entry name" value="PRY"/>
    <property type="match status" value="1"/>
</dbReference>
<evidence type="ECO:0000259" key="6">
    <source>
        <dbReference type="PROSITE" id="PS50089"/>
    </source>
</evidence>
<dbReference type="Proteomes" id="UP000694680">
    <property type="component" value="Chromosome 12"/>
</dbReference>
<dbReference type="PANTHER" id="PTHR25465:SF5">
    <property type="entry name" value="E3 UBIQUITIN_ISG15 LIGASE TRIM25-RELATED"/>
    <property type="match status" value="1"/>
</dbReference>
<dbReference type="InterPro" id="IPR006574">
    <property type="entry name" value="PRY"/>
</dbReference>
<dbReference type="InterPro" id="IPR051051">
    <property type="entry name" value="E3_ubiq-ligase_TRIM/RNF"/>
</dbReference>
<dbReference type="Gene3D" id="4.10.830.40">
    <property type="match status" value="1"/>
</dbReference>
<dbReference type="PRINTS" id="PR01407">
    <property type="entry name" value="BUTYPHLNCDUF"/>
</dbReference>
<dbReference type="Pfam" id="PF25600">
    <property type="entry name" value="TRIM_CC"/>
    <property type="match status" value="1"/>
</dbReference>
<evidence type="ECO:0000313" key="9">
    <source>
        <dbReference type="Ensembl" id="ENSGWIP00000045430.1"/>
    </source>
</evidence>
<dbReference type="InterPro" id="IPR043136">
    <property type="entry name" value="B30.2/SPRY_sf"/>
</dbReference>
<protein>
    <submittedName>
        <fullName evidence="9">Tripartite motif-containing protein 16-like</fullName>
    </submittedName>
</protein>
<dbReference type="InterPro" id="IPR013320">
    <property type="entry name" value="ConA-like_dom_sf"/>
</dbReference>
<dbReference type="GO" id="GO:0008270">
    <property type="term" value="F:zinc ion binding"/>
    <property type="evidence" value="ECO:0007669"/>
    <property type="project" value="UniProtKB-KW"/>
</dbReference>
<dbReference type="SMART" id="SM00184">
    <property type="entry name" value="RING"/>
    <property type="match status" value="1"/>
</dbReference>
<evidence type="ECO:0000313" key="10">
    <source>
        <dbReference type="Proteomes" id="UP000694680"/>
    </source>
</evidence>
<dbReference type="InterPro" id="IPR003879">
    <property type="entry name" value="Butyrophylin_SPRY"/>
</dbReference>
<reference evidence="9" key="1">
    <citation type="submission" date="2020-06" db="EMBL/GenBank/DDBJ databases">
        <authorList>
            <consortium name="Wellcome Sanger Institute Data Sharing"/>
        </authorList>
    </citation>
    <scope>NUCLEOTIDE SEQUENCE [LARGE SCALE GENOMIC DNA]</scope>
</reference>
<evidence type="ECO:0000256" key="2">
    <source>
        <dbReference type="ARBA" id="ARBA00022771"/>
    </source>
</evidence>
<dbReference type="Gene3D" id="3.30.40.10">
    <property type="entry name" value="Zinc/RING finger domain, C3HC4 (zinc finger)"/>
    <property type="match status" value="1"/>
</dbReference>
<evidence type="ECO:0000256" key="4">
    <source>
        <dbReference type="PROSITE-ProRule" id="PRU00024"/>
    </source>
</evidence>
<dbReference type="PROSITE" id="PS50119">
    <property type="entry name" value="ZF_BBOX"/>
    <property type="match status" value="1"/>
</dbReference>
<keyword evidence="5" id="KW-0175">Coiled coil</keyword>
<dbReference type="PROSITE" id="PS00518">
    <property type="entry name" value="ZF_RING_1"/>
    <property type="match status" value="1"/>
</dbReference>
<dbReference type="Pfam" id="PF13765">
    <property type="entry name" value="PRY"/>
    <property type="match status" value="1"/>
</dbReference>
<dbReference type="Pfam" id="PF00643">
    <property type="entry name" value="zf-B_box"/>
    <property type="match status" value="1"/>
</dbReference>
<sequence length="554" mass="63189">MAERGVQLQLQSESFSCPICLELLMEPVAIPCGHSYCRRCISKHWDGENERIMYSCPQCRETFTPRPVLMKNTMLAELVEELKKSRLQEAAGDPSFAAGGDVACDFCTGRKRKAFKSCLNCVASYCEKHLQPHHEVTPLKRHKLVDPSEKLQETICFRHDEVMKMFCRTDQQCICILCSMEEHKGHDIVSAAAESSERQKELQESRAEIQKNIQDREKDMDMLEQQLKSIQLSADQTVHTNEQLFTEMIRLFHRKSSNLEKEVRSKQQVEVRVVRVLQEKLEQEVSELKKRDAELQQLSTTEDHVQFVHSYSSLSALSVSTHTPIVLTAPVSCFQQVTSAVSELRDHLHFILTEDRTKAGETAENVDDLEPTNRAGFLQYSQEITLDPNTAYKELTLSDGNRKVTHTNEDHQPTDHPDQFTVWDQVLSRQSLTGRCYLEVEWRGRGVCVAIAYKSITRDGWGRECGFGSNDKSWTLQCLQNSFTFFHNNISIDLSGPHSFRVGVYVDHAAGVLSFYSVCDTSTLLHRVNTTFTEPLHLGVALYYIGDVVELCKL</sequence>
<feature type="domain" description="RING-type" evidence="6">
    <location>
        <begin position="17"/>
        <end position="60"/>
    </location>
</feature>
<dbReference type="InterPro" id="IPR001870">
    <property type="entry name" value="B30.2/SPRY"/>
</dbReference>
<dbReference type="CDD" id="cd19769">
    <property type="entry name" value="Bbox2_TRIM16-like"/>
    <property type="match status" value="1"/>
</dbReference>
<dbReference type="InterPro" id="IPR001841">
    <property type="entry name" value="Znf_RING"/>
</dbReference>
<gene>
    <name evidence="9" type="primary">LOC114473163</name>
</gene>
<dbReference type="Gene3D" id="3.30.160.60">
    <property type="entry name" value="Classic Zinc Finger"/>
    <property type="match status" value="1"/>
</dbReference>
<dbReference type="Ensembl" id="ENSGWIT00000049199.1">
    <property type="protein sequence ID" value="ENSGWIP00000045430.1"/>
    <property type="gene ID" value="ENSGWIG00000022510.1"/>
</dbReference>
<name>A0A8C5HGZ0_GOUWI</name>
<keyword evidence="10" id="KW-1185">Reference proteome</keyword>
<dbReference type="GeneID" id="114473163"/>
<accession>A0A8C5HGZ0</accession>
<evidence type="ECO:0000259" key="8">
    <source>
        <dbReference type="PROSITE" id="PS50188"/>
    </source>
</evidence>
<dbReference type="InterPro" id="IPR000315">
    <property type="entry name" value="Znf_B-box"/>
</dbReference>
<dbReference type="Pfam" id="PF15227">
    <property type="entry name" value="zf-C3HC4_4"/>
    <property type="match status" value="1"/>
</dbReference>
<feature type="domain" description="B30.2/SPRY" evidence="8">
    <location>
        <begin position="364"/>
        <end position="554"/>
    </location>
</feature>
<dbReference type="InterPro" id="IPR017907">
    <property type="entry name" value="Znf_RING_CS"/>
</dbReference>
<reference evidence="9" key="3">
    <citation type="submission" date="2025-09" db="UniProtKB">
        <authorList>
            <consortium name="Ensembl"/>
        </authorList>
    </citation>
    <scope>IDENTIFICATION</scope>
</reference>
<feature type="coiled-coil region" evidence="5">
    <location>
        <begin position="192"/>
        <end position="233"/>
    </location>
</feature>
<evidence type="ECO:0000259" key="7">
    <source>
        <dbReference type="PROSITE" id="PS50119"/>
    </source>
</evidence>
<feature type="domain" description="B box-type" evidence="7">
    <location>
        <begin position="151"/>
        <end position="191"/>
    </location>
</feature>
<dbReference type="OrthoDB" id="5800423at2759"/>
<dbReference type="RefSeq" id="XP_028318391.1">
    <property type="nucleotide sequence ID" value="XM_028462590.1"/>
</dbReference>
<dbReference type="CDD" id="cd16040">
    <property type="entry name" value="SPRY_PRY_SNTX"/>
    <property type="match status" value="1"/>
</dbReference>
<dbReference type="InterPro" id="IPR058030">
    <property type="entry name" value="TRIM8/14/16/25/29/45/65_CC"/>
</dbReference>
<dbReference type="PROSITE" id="PS50089">
    <property type="entry name" value="ZF_RING_2"/>
    <property type="match status" value="1"/>
</dbReference>
<dbReference type="PROSITE" id="PS50188">
    <property type="entry name" value="B302_SPRY"/>
    <property type="match status" value="1"/>
</dbReference>
<evidence type="ECO:0000256" key="5">
    <source>
        <dbReference type="SAM" id="Coils"/>
    </source>
</evidence>
<dbReference type="SUPFAM" id="SSF57850">
    <property type="entry name" value="RING/U-box"/>
    <property type="match status" value="1"/>
</dbReference>
<evidence type="ECO:0000256" key="1">
    <source>
        <dbReference type="ARBA" id="ARBA00022723"/>
    </source>
</evidence>
<dbReference type="SMART" id="SM00336">
    <property type="entry name" value="BBOX"/>
    <property type="match status" value="1"/>
</dbReference>
<dbReference type="SUPFAM" id="SSF57845">
    <property type="entry name" value="B-box zinc-binding domain"/>
    <property type="match status" value="1"/>
</dbReference>
<evidence type="ECO:0000256" key="3">
    <source>
        <dbReference type="ARBA" id="ARBA00022833"/>
    </source>
</evidence>
<dbReference type="InterPro" id="IPR013083">
    <property type="entry name" value="Znf_RING/FYVE/PHD"/>
</dbReference>
<keyword evidence="2 4" id="KW-0863">Zinc-finger</keyword>
<dbReference type="PANTHER" id="PTHR25465">
    <property type="entry name" value="B-BOX DOMAIN CONTAINING"/>
    <property type="match status" value="1"/>
</dbReference>
<dbReference type="GO" id="GO:0005737">
    <property type="term" value="C:cytoplasm"/>
    <property type="evidence" value="ECO:0007669"/>
    <property type="project" value="UniProtKB-ARBA"/>
</dbReference>
<reference evidence="9" key="2">
    <citation type="submission" date="2025-08" db="UniProtKB">
        <authorList>
            <consortium name="Ensembl"/>
        </authorList>
    </citation>
    <scope>IDENTIFICATION</scope>
</reference>
<organism evidence="9 10">
    <name type="scientific">Gouania willdenowi</name>
    <name type="common">Blunt-snouted clingfish</name>
    <name type="synonym">Lepadogaster willdenowi</name>
    <dbReference type="NCBI Taxonomy" id="441366"/>
    <lineage>
        <taxon>Eukaryota</taxon>
        <taxon>Metazoa</taxon>
        <taxon>Chordata</taxon>
        <taxon>Craniata</taxon>
        <taxon>Vertebrata</taxon>
        <taxon>Euteleostomi</taxon>
        <taxon>Actinopterygii</taxon>
        <taxon>Neopterygii</taxon>
        <taxon>Teleostei</taxon>
        <taxon>Neoteleostei</taxon>
        <taxon>Acanthomorphata</taxon>
        <taxon>Ovalentaria</taxon>
        <taxon>Blenniimorphae</taxon>
        <taxon>Blenniiformes</taxon>
        <taxon>Gobiesocoidei</taxon>
        <taxon>Gobiesocidae</taxon>
        <taxon>Gobiesocinae</taxon>
        <taxon>Gouania</taxon>
    </lineage>
</organism>
<keyword evidence="1" id="KW-0479">Metal-binding</keyword>
<dbReference type="AlphaFoldDB" id="A0A8C5HGZ0"/>
<proteinExistence type="predicted"/>
<feature type="coiled-coil region" evidence="5">
    <location>
        <begin position="271"/>
        <end position="298"/>
    </location>
</feature>